<keyword evidence="3" id="KW-1185">Reference proteome</keyword>
<comment type="caution">
    <text evidence="2">The sequence shown here is derived from an EMBL/GenBank/DDBJ whole genome shotgun (WGS) entry which is preliminary data.</text>
</comment>
<dbReference type="AlphaFoldDB" id="A0A168BXK8"/>
<reference evidence="2 3" key="1">
    <citation type="submission" date="2016-03" db="EMBL/GenBank/DDBJ databases">
        <title>Draft genome sequence of Paenibacillus glacialis DSM 22343.</title>
        <authorList>
            <person name="Shin S.-K."/>
            <person name="Yi H."/>
        </authorList>
    </citation>
    <scope>NUCLEOTIDE SEQUENCE [LARGE SCALE GENOMIC DNA]</scope>
    <source>
        <strain evidence="2 3">DSM 22343</strain>
    </source>
</reference>
<dbReference type="STRING" id="494026.PGLA_25555"/>
<gene>
    <name evidence="2" type="ORF">PGLA_25555</name>
</gene>
<evidence type="ECO:0000313" key="3">
    <source>
        <dbReference type="Proteomes" id="UP000076967"/>
    </source>
</evidence>
<protein>
    <submittedName>
        <fullName evidence="2">Redoxin</fullName>
    </submittedName>
</protein>
<dbReference type="Gene3D" id="3.40.30.10">
    <property type="entry name" value="Glutaredoxin"/>
    <property type="match status" value="1"/>
</dbReference>
<dbReference type="PROSITE" id="PS51352">
    <property type="entry name" value="THIOREDOXIN_2"/>
    <property type="match status" value="1"/>
</dbReference>
<dbReference type="RefSeq" id="WP_068538024.1">
    <property type="nucleotide sequence ID" value="NZ_LVJH01000074.1"/>
</dbReference>
<feature type="domain" description="Thioredoxin" evidence="1">
    <location>
        <begin position="43"/>
        <end position="182"/>
    </location>
</feature>
<dbReference type="InterPro" id="IPR036249">
    <property type="entry name" value="Thioredoxin-like_sf"/>
</dbReference>
<dbReference type="OrthoDB" id="25753at2"/>
<dbReference type="CDD" id="cd02966">
    <property type="entry name" value="TlpA_like_family"/>
    <property type="match status" value="1"/>
</dbReference>
<dbReference type="InterPro" id="IPR013740">
    <property type="entry name" value="Redoxin"/>
</dbReference>
<dbReference type="Proteomes" id="UP000076967">
    <property type="component" value="Unassembled WGS sequence"/>
</dbReference>
<evidence type="ECO:0000313" key="2">
    <source>
        <dbReference type="EMBL" id="OAB32860.1"/>
    </source>
</evidence>
<accession>A0A168BXK8</accession>
<proteinExistence type="predicted"/>
<dbReference type="EMBL" id="LVJH01000074">
    <property type="protein sequence ID" value="OAB32860.1"/>
    <property type="molecule type" value="Genomic_DNA"/>
</dbReference>
<dbReference type="InterPro" id="IPR050553">
    <property type="entry name" value="Thioredoxin_ResA/DsbE_sf"/>
</dbReference>
<dbReference type="PANTHER" id="PTHR42852:SF1">
    <property type="entry name" value="THIOREDOXIN-LIKE PROTEIN YNEN"/>
    <property type="match status" value="1"/>
</dbReference>
<organism evidence="2 3">
    <name type="scientific">Paenibacillus glacialis</name>
    <dbReference type="NCBI Taxonomy" id="494026"/>
    <lineage>
        <taxon>Bacteria</taxon>
        <taxon>Bacillati</taxon>
        <taxon>Bacillota</taxon>
        <taxon>Bacilli</taxon>
        <taxon>Bacillales</taxon>
        <taxon>Paenibacillaceae</taxon>
        <taxon>Paenibacillus</taxon>
    </lineage>
</organism>
<dbReference type="SUPFAM" id="SSF52833">
    <property type="entry name" value="Thioredoxin-like"/>
    <property type="match status" value="1"/>
</dbReference>
<dbReference type="PANTHER" id="PTHR42852">
    <property type="entry name" value="THIOL:DISULFIDE INTERCHANGE PROTEIN DSBE"/>
    <property type="match status" value="1"/>
</dbReference>
<dbReference type="InterPro" id="IPR013766">
    <property type="entry name" value="Thioredoxin_domain"/>
</dbReference>
<dbReference type="GO" id="GO:0016491">
    <property type="term" value="F:oxidoreductase activity"/>
    <property type="evidence" value="ECO:0007669"/>
    <property type="project" value="InterPro"/>
</dbReference>
<evidence type="ECO:0000259" key="1">
    <source>
        <dbReference type="PROSITE" id="PS51352"/>
    </source>
</evidence>
<dbReference type="Pfam" id="PF08534">
    <property type="entry name" value="Redoxin"/>
    <property type="match status" value="1"/>
</dbReference>
<sequence length="183" mass="20355">MKRNLYIVIATLILVVIAISQNTGSGVQAVFQMDKPLPTETGPEAGKLAPPFTASGLDGKTYQVGGKQEKAILVNFWASWCDPCQEEAPELIKIADKYHNDLTIYGVNVTKYDNKKNAQKFVNKYHIDFPVMLDPEATIFDQYKGAVFPTNVLIDKHGVIQEIILGTVSEKDLEKKVKKLIQS</sequence>
<name>A0A168BXK8_9BACL</name>